<dbReference type="InterPro" id="IPR036754">
    <property type="entry name" value="YbaK/aa-tRNA-synt-asso_dom_sf"/>
</dbReference>
<dbReference type="Proteomes" id="UP000023152">
    <property type="component" value="Unassembled WGS sequence"/>
</dbReference>
<reference evidence="2 3" key="1">
    <citation type="journal article" date="2013" name="Curr. Biol.">
        <title>The Genome of the Foraminiferan Reticulomyxa filosa.</title>
        <authorList>
            <person name="Glockner G."/>
            <person name="Hulsmann N."/>
            <person name="Schleicher M."/>
            <person name="Noegel A.A."/>
            <person name="Eichinger L."/>
            <person name="Gallinger C."/>
            <person name="Pawlowski J."/>
            <person name="Sierra R."/>
            <person name="Euteneuer U."/>
            <person name="Pillet L."/>
            <person name="Moustafa A."/>
            <person name="Platzer M."/>
            <person name="Groth M."/>
            <person name="Szafranski K."/>
            <person name="Schliwa M."/>
        </authorList>
    </citation>
    <scope>NUCLEOTIDE SEQUENCE [LARGE SCALE GENOMIC DNA]</scope>
</reference>
<gene>
    <name evidence="2" type="ORF">RFI_30948</name>
</gene>
<proteinExistence type="predicted"/>
<dbReference type="CDD" id="cd04333">
    <property type="entry name" value="ProX_deacylase"/>
    <property type="match status" value="1"/>
</dbReference>
<dbReference type="PANTHER" id="PTHR30411:SF1">
    <property type="entry name" value="CYTOPLASMIC PROTEIN"/>
    <property type="match status" value="1"/>
</dbReference>
<name>X6LXX4_RETFI</name>
<accession>X6LXX4</accession>
<evidence type="ECO:0000313" key="3">
    <source>
        <dbReference type="Proteomes" id="UP000023152"/>
    </source>
</evidence>
<dbReference type="AlphaFoldDB" id="X6LXX4"/>
<protein>
    <recommendedName>
        <fullName evidence="1">YbaK/aminoacyl-tRNA synthetase-associated domain-containing protein</fullName>
    </recommendedName>
</protein>
<keyword evidence="3" id="KW-1185">Reference proteome</keyword>
<sequence length="167" mass="17889">MASAENNAIVSDQLSKSAQSVQDVLSAKGLKVDVKELSESTRTAEEAAKTLGCEVAQIAKSLIFQTNSNRPILVIASGANRVNEKTLAKLVKEKIKRATPEFCREATGFAIGGIPPVGHKQNIDTYIDEDLLQHEKIWAAAGTPNAVFCLNSKNIQDLTGGKVISIK</sequence>
<evidence type="ECO:0000259" key="1">
    <source>
        <dbReference type="Pfam" id="PF04073"/>
    </source>
</evidence>
<dbReference type="OrthoDB" id="5594874at2759"/>
<organism evidence="2 3">
    <name type="scientific">Reticulomyxa filosa</name>
    <dbReference type="NCBI Taxonomy" id="46433"/>
    <lineage>
        <taxon>Eukaryota</taxon>
        <taxon>Sar</taxon>
        <taxon>Rhizaria</taxon>
        <taxon>Retaria</taxon>
        <taxon>Foraminifera</taxon>
        <taxon>Monothalamids</taxon>
        <taxon>Reticulomyxidae</taxon>
        <taxon>Reticulomyxa</taxon>
    </lineage>
</organism>
<dbReference type="PANTHER" id="PTHR30411">
    <property type="entry name" value="CYTOPLASMIC PROTEIN"/>
    <property type="match status" value="1"/>
</dbReference>
<dbReference type="SUPFAM" id="SSF55826">
    <property type="entry name" value="YbaK/ProRS associated domain"/>
    <property type="match status" value="1"/>
</dbReference>
<evidence type="ECO:0000313" key="2">
    <source>
        <dbReference type="EMBL" id="ETO06449.1"/>
    </source>
</evidence>
<dbReference type="Gene3D" id="3.90.960.10">
    <property type="entry name" value="YbaK/aminoacyl-tRNA synthetase-associated domain"/>
    <property type="match status" value="1"/>
</dbReference>
<dbReference type="EMBL" id="ASPP01027134">
    <property type="protein sequence ID" value="ETO06449.1"/>
    <property type="molecule type" value="Genomic_DNA"/>
</dbReference>
<dbReference type="GO" id="GO:0002161">
    <property type="term" value="F:aminoacyl-tRNA deacylase activity"/>
    <property type="evidence" value="ECO:0007669"/>
    <property type="project" value="InterPro"/>
</dbReference>
<dbReference type="InterPro" id="IPR007214">
    <property type="entry name" value="YbaK/aa-tRNA-synth-assoc-dom"/>
</dbReference>
<dbReference type="Pfam" id="PF04073">
    <property type="entry name" value="tRNA_edit"/>
    <property type="match status" value="1"/>
</dbReference>
<feature type="domain" description="YbaK/aminoacyl-tRNA synthetase-associated" evidence="1">
    <location>
        <begin position="39"/>
        <end position="157"/>
    </location>
</feature>
<comment type="caution">
    <text evidence="2">The sequence shown here is derived from an EMBL/GenBank/DDBJ whole genome shotgun (WGS) entry which is preliminary data.</text>
</comment>